<dbReference type="PANTHER" id="PTHR34047:SF7">
    <property type="entry name" value="RNA-DIRECTED DNA POLYMERASE"/>
    <property type="match status" value="1"/>
</dbReference>
<dbReference type="GO" id="GO:0003723">
    <property type="term" value="F:RNA binding"/>
    <property type="evidence" value="ECO:0007669"/>
    <property type="project" value="InterPro"/>
</dbReference>
<evidence type="ECO:0000256" key="1">
    <source>
        <dbReference type="ARBA" id="ARBA00012493"/>
    </source>
</evidence>
<feature type="domain" description="Reverse transcriptase" evidence="10">
    <location>
        <begin position="1"/>
        <end position="251"/>
    </location>
</feature>
<evidence type="ECO:0000256" key="7">
    <source>
        <dbReference type="ARBA" id="ARBA00023118"/>
    </source>
</evidence>
<evidence type="ECO:0000259" key="10">
    <source>
        <dbReference type="PROSITE" id="PS50878"/>
    </source>
</evidence>
<proteinExistence type="inferred from homology"/>
<protein>
    <recommendedName>
        <fullName evidence="1">RNA-directed DNA polymerase</fullName>
        <ecNumber evidence="1">2.7.7.49</ecNumber>
    </recommendedName>
</protein>
<organism evidence="11">
    <name type="scientific">Aliivibrio wodanis</name>
    <dbReference type="NCBI Taxonomy" id="80852"/>
    <lineage>
        <taxon>Bacteria</taxon>
        <taxon>Pseudomonadati</taxon>
        <taxon>Pseudomonadota</taxon>
        <taxon>Gammaproteobacteria</taxon>
        <taxon>Vibrionales</taxon>
        <taxon>Vibrionaceae</taxon>
        <taxon>Aliivibrio</taxon>
    </lineage>
</organism>
<gene>
    <name evidence="11" type="ORF">AW0309160_02323</name>
</gene>
<reference evidence="11" key="1">
    <citation type="submission" date="2019-09" db="EMBL/GenBank/DDBJ databases">
        <authorList>
            <person name="Hjerde E."/>
        </authorList>
    </citation>
    <scope>NUCLEOTIDE SEQUENCE</scope>
    <source>
        <strain evidence="11">06/09/160</strain>
    </source>
</reference>
<dbReference type="InterPro" id="IPR000123">
    <property type="entry name" value="Reverse_transcriptase_msDNA"/>
</dbReference>
<dbReference type="AlphaFoldDB" id="A0A5Q4YZR8"/>
<dbReference type="GO" id="GO:0003964">
    <property type="term" value="F:RNA-directed DNA polymerase activity"/>
    <property type="evidence" value="ECO:0007669"/>
    <property type="project" value="UniProtKB-KW"/>
</dbReference>
<dbReference type="CDD" id="cd03487">
    <property type="entry name" value="RT_Bac_retron_II"/>
    <property type="match status" value="1"/>
</dbReference>
<keyword evidence="5" id="KW-0460">Magnesium</keyword>
<sequence length="395" mass="45782">MDKPLYPCKPIGSIDVLAKTLGVHPTKLIDIASQVNNSYTSYQLPAHPVTGKERTVLEPKYELKKIQKRINSRIFEQVQFPSYLQGGLKASHSIKRDYVQNATIHSHSQTLINLDVKNFYPNIKTEAVSNIFKYFFNFSDDVVSILIKLTTYHGSIPQGGCTSSYLANLVLFNSEYKLVSSLRGKNVRYSRLLDDITISSKTKLDPKFIEKTIKDVAALLKKQKLSLRSQKTKITDRAEIHKEFEVTGLWVRPSQPQVRKKDRRYIRQLVFNCEQKSKTDKTSDEFHKLWNQTSGQVTILERLKHSQASDYRQRLAKIYPEYDQYQENKLIRKIKAALKVPISEHHQLGTIKRYNGLIYQLGILSRTKKTLSKNFRRTLKAHYSTVPTLNNFWNK</sequence>
<dbReference type="InterPro" id="IPR051083">
    <property type="entry name" value="GrpII_Intron_Splice-Mob/Def"/>
</dbReference>
<keyword evidence="6" id="KW-0695">RNA-directed DNA polymerase</keyword>
<comment type="catalytic activity">
    <reaction evidence="9">
        <text>DNA(n) + a 2'-deoxyribonucleoside 5'-triphosphate = DNA(n+1) + diphosphate</text>
        <dbReference type="Rhea" id="RHEA:22508"/>
        <dbReference type="Rhea" id="RHEA-COMP:17339"/>
        <dbReference type="Rhea" id="RHEA-COMP:17340"/>
        <dbReference type="ChEBI" id="CHEBI:33019"/>
        <dbReference type="ChEBI" id="CHEBI:61560"/>
        <dbReference type="ChEBI" id="CHEBI:173112"/>
        <dbReference type="EC" id="2.7.7.49"/>
    </reaction>
</comment>
<dbReference type="InterPro" id="IPR043502">
    <property type="entry name" value="DNA/RNA_pol_sf"/>
</dbReference>
<dbReference type="EC" id="2.7.7.49" evidence="1"/>
<evidence type="ECO:0000256" key="2">
    <source>
        <dbReference type="ARBA" id="ARBA00022679"/>
    </source>
</evidence>
<evidence type="ECO:0000256" key="6">
    <source>
        <dbReference type="ARBA" id="ARBA00022918"/>
    </source>
</evidence>
<evidence type="ECO:0000256" key="8">
    <source>
        <dbReference type="ARBA" id="ARBA00034120"/>
    </source>
</evidence>
<dbReference type="SUPFAM" id="SSF56672">
    <property type="entry name" value="DNA/RNA polymerases"/>
    <property type="match status" value="1"/>
</dbReference>
<evidence type="ECO:0000256" key="5">
    <source>
        <dbReference type="ARBA" id="ARBA00022842"/>
    </source>
</evidence>
<dbReference type="InterPro" id="IPR000477">
    <property type="entry name" value="RT_dom"/>
</dbReference>
<dbReference type="PRINTS" id="PR00866">
    <property type="entry name" value="RNADNAPOLMS"/>
</dbReference>
<dbReference type="GO" id="GO:0051607">
    <property type="term" value="P:defense response to virus"/>
    <property type="evidence" value="ECO:0007669"/>
    <property type="project" value="UniProtKB-KW"/>
</dbReference>
<dbReference type="GO" id="GO:0046872">
    <property type="term" value="F:metal ion binding"/>
    <property type="evidence" value="ECO:0007669"/>
    <property type="project" value="UniProtKB-KW"/>
</dbReference>
<evidence type="ECO:0000256" key="9">
    <source>
        <dbReference type="ARBA" id="ARBA00048173"/>
    </source>
</evidence>
<comment type="similarity">
    <text evidence="8">Belongs to the bacterial reverse transcriptase family.</text>
</comment>
<evidence type="ECO:0000256" key="3">
    <source>
        <dbReference type="ARBA" id="ARBA00022695"/>
    </source>
</evidence>
<evidence type="ECO:0000256" key="4">
    <source>
        <dbReference type="ARBA" id="ARBA00022723"/>
    </source>
</evidence>
<name>A0A5Q4YZR8_9GAMM</name>
<keyword evidence="2" id="KW-0808">Transferase</keyword>
<dbReference type="Pfam" id="PF00078">
    <property type="entry name" value="RVT_1"/>
    <property type="match status" value="1"/>
</dbReference>
<dbReference type="PANTHER" id="PTHR34047">
    <property type="entry name" value="NUCLEAR INTRON MATURASE 1, MITOCHONDRIAL-RELATED"/>
    <property type="match status" value="1"/>
</dbReference>
<evidence type="ECO:0000313" key="11">
    <source>
        <dbReference type="EMBL" id="VVV04913.1"/>
    </source>
</evidence>
<keyword evidence="3" id="KW-0548">Nucleotidyltransferase</keyword>
<accession>A0A5Q4YZR8</accession>
<dbReference type="PROSITE" id="PS50878">
    <property type="entry name" value="RT_POL"/>
    <property type="match status" value="1"/>
</dbReference>
<keyword evidence="7" id="KW-0051">Antiviral defense</keyword>
<dbReference type="EMBL" id="LR721750">
    <property type="protein sequence ID" value="VVV04913.1"/>
    <property type="molecule type" value="Genomic_DNA"/>
</dbReference>
<keyword evidence="4" id="KW-0479">Metal-binding</keyword>